<organism evidence="3 4">
    <name type="scientific">Chryseotalea sanaruensis</name>
    <dbReference type="NCBI Taxonomy" id="2482724"/>
    <lineage>
        <taxon>Bacteria</taxon>
        <taxon>Pseudomonadati</taxon>
        <taxon>Bacteroidota</taxon>
        <taxon>Cytophagia</taxon>
        <taxon>Cytophagales</taxon>
        <taxon>Chryseotaleaceae</taxon>
        <taxon>Chryseotalea</taxon>
    </lineage>
</organism>
<dbReference type="NCBIfam" id="TIGR00229">
    <property type="entry name" value="sensory_box"/>
    <property type="match status" value="1"/>
</dbReference>
<dbReference type="InterPro" id="IPR000014">
    <property type="entry name" value="PAS"/>
</dbReference>
<dbReference type="CDD" id="cd00130">
    <property type="entry name" value="PAS"/>
    <property type="match status" value="1"/>
</dbReference>
<feature type="transmembrane region" description="Helical" evidence="1">
    <location>
        <begin position="21"/>
        <end position="39"/>
    </location>
</feature>
<dbReference type="PROSITE" id="PS50112">
    <property type="entry name" value="PAS"/>
    <property type="match status" value="1"/>
</dbReference>
<keyword evidence="1" id="KW-0472">Membrane</keyword>
<evidence type="ECO:0000313" key="4">
    <source>
        <dbReference type="Proteomes" id="UP000288227"/>
    </source>
</evidence>
<comment type="caution">
    <text evidence="3">The sequence shown here is derived from an EMBL/GenBank/DDBJ whole genome shotgun (WGS) entry which is preliminary data.</text>
</comment>
<dbReference type="RefSeq" id="WP_127121131.1">
    <property type="nucleotide sequence ID" value="NZ_BHXQ01000001.1"/>
</dbReference>
<dbReference type="OrthoDB" id="977096at2"/>
<feature type="transmembrane region" description="Helical" evidence="1">
    <location>
        <begin position="51"/>
        <end position="69"/>
    </location>
</feature>
<accession>A0A401U6B7</accession>
<name>A0A401U6B7_9BACT</name>
<proteinExistence type="predicted"/>
<dbReference type="EMBL" id="BHXQ01000001">
    <property type="protein sequence ID" value="GCC50504.1"/>
    <property type="molecule type" value="Genomic_DNA"/>
</dbReference>
<keyword evidence="1" id="KW-1133">Transmembrane helix</keyword>
<evidence type="ECO:0000259" key="2">
    <source>
        <dbReference type="PROSITE" id="PS50112"/>
    </source>
</evidence>
<sequence>MNQNSSAFVRKVLLRQSINSVRLVIALFTISSALIKLLYNNFLPNLIDIDELRWIITGLGCVFFATTFLTYKRGLVVVYFSFFLYLLTVIYLIAFVVLNHFDPNAVIILILVIGVSTIVMNSLFYYAVQSFVILGASLFAYMTYGISDENMMALINLIVALGAFGIVISVRLSLISSVQNSHANLEKLNVLSIVANKAGEIVFISPSVQHLLGYDPKDLVKDGWWSYINLRNGWINREYILNYPNILPKEIAAIETKVITKDGRTVWLSWANSLLPNGNYMGLALDVTRYKNS</sequence>
<evidence type="ECO:0000313" key="3">
    <source>
        <dbReference type="EMBL" id="GCC50504.1"/>
    </source>
</evidence>
<gene>
    <name evidence="3" type="ORF">SanaruYs_07190</name>
</gene>
<keyword evidence="4" id="KW-1185">Reference proteome</keyword>
<feature type="transmembrane region" description="Helical" evidence="1">
    <location>
        <begin position="131"/>
        <end position="147"/>
    </location>
</feature>
<dbReference type="SUPFAM" id="SSF55785">
    <property type="entry name" value="PYP-like sensor domain (PAS domain)"/>
    <property type="match status" value="1"/>
</dbReference>
<feature type="transmembrane region" description="Helical" evidence="1">
    <location>
        <begin position="76"/>
        <end position="98"/>
    </location>
</feature>
<reference evidence="3 4" key="1">
    <citation type="submission" date="2018-11" db="EMBL/GenBank/DDBJ databases">
        <title>Chryseotalea sanarue gen. nov., sp., nov., a member of the family Cytophagaceae, isolated from a brackish lake in Hamamatsu Japan.</title>
        <authorList>
            <person name="Maejima Y."/>
            <person name="Iino T."/>
            <person name="Muraguchi Y."/>
            <person name="Fukuda K."/>
            <person name="Ohkuma M."/>
            <person name="Moriuchi R."/>
            <person name="Dohra H."/>
            <person name="Kimbara K."/>
            <person name="Shintani M."/>
        </authorList>
    </citation>
    <scope>NUCLEOTIDE SEQUENCE [LARGE SCALE GENOMIC DNA]</scope>
    <source>
        <strain evidence="3 4">Ys</strain>
    </source>
</reference>
<feature type="transmembrane region" description="Helical" evidence="1">
    <location>
        <begin position="153"/>
        <end position="174"/>
    </location>
</feature>
<protein>
    <recommendedName>
        <fullName evidence="2">PAS domain-containing protein</fullName>
    </recommendedName>
</protein>
<feature type="transmembrane region" description="Helical" evidence="1">
    <location>
        <begin position="104"/>
        <end position="124"/>
    </location>
</feature>
<keyword evidence="1" id="KW-0812">Transmembrane</keyword>
<dbReference type="Gene3D" id="3.30.450.20">
    <property type="entry name" value="PAS domain"/>
    <property type="match status" value="1"/>
</dbReference>
<dbReference type="Proteomes" id="UP000288227">
    <property type="component" value="Unassembled WGS sequence"/>
</dbReference>
<feature type="domain" description="PAS" evidence="2">
    <location>
        <begin position="185"/>
        <end position="220"/>
    </location>
</feature>
<dbReference type="InterPro" id="IPR035965">
    <property type="entry name" value="PAS-like_dom_sf"/>
</dbReference>
<dbReference type="AlphaFoldDB" id="A0A401U6B7"/>
<evidence type="ECO:0000256" key="1">
    <source>
        <dbReference type="SAM" id="Phobius"/>
    </source>
</evidence>